<dbReference type="InterPro" id="IPR013154">
    <property type="entry name" value="ADH-like_N"/>
</dbReference>
<dbReference type="InterPro" id="IPR020841">
    <property type="entry name" value="PKS_Beta-ketoAc_synthase_dom"/>
</dbReference>
<evidence type="ECO:0000259" key="11">
    <source>
        <dbReference type="PROSITE" id="PS52004"/>
    </source>
</evidence>
<evidence type="ECO:0000259" key="12">
    <source>
        <dbReference type="PROSITE" id="PS52019"/>
    </source>
</evidence>
<proteinExistence type="predicted"/>
<dbReference type="CDD" id="cd00833">
    <property type="entry name" value="PKS"/>
    <property type="match status" value="1"/>
</dbReference>
<keyword evidence="4" id="KW-0521">NADP</keyword>
<evidence type="ECO:0000256" key="3">
    <source>
        <dbReference type="ARBA" id="ARBA00022679"/>
    </source>
</evidence>
<dbReference type="Pfam" id="PF16197">
    <property type="entry name" value="KAsynt_C_assoc"/>
    <property type="match status" value="1"/>
</dbReference>
<dbReference type="InterPro" id="IPR016039">
    <property type="entry name" value="Thiolase-like"/>
</dbReference>
<name>A0A6A6EGQ8_9PEZI</name>
<dbReference type="InterPro" id="IPR032821">
    <property type="entry name" value="PKS_assoc"/>
</dbReference>
<dbReference type="Gene3D" id="3.40.50.720">
    <property type="entry name" value="NAD(P)-binding Rossmann-like Domain"/>
    <property type="match status" value="2"/>
</dbReference>
<dbReference type="SMART" id="SM00826">
    <property type="entry name" value="PKS_DH"/>
    <property type="match status" value="1"/>
</dbReference>
<dbReference type="SMART" id="SM00822">
    <property type="entry name" value="PKS_KR"/>
    <property type="match status" value="1"/>
</dbReference>
<dbReference type="InterPro" id="IPR036736">
    <property type="entry name" value="ACP-like_sf"/>
</dbReference>
<dbReference type="CDD" id="cd05274">
    <property type="entry name" value="KR_FAS_SDR_x"/>
    <property type="match status" value="1"/>
</dbReference>
<evidence type="ECO:0000313" key="14">
    <source>
        <dbReference type="Proteomes" id="UP000800200"/>
    </source>
</evidence>
<dbReference type="Proteomes" id="UP000800200">
    <property type="component" value="Unassembled WGS sequence"/>
</dbReference>
<dbReference type="GO" id="GO:1901336">
    <property type="term" value="P:lactone biosynthetic process"/>
    <property type="evidence" value="ECO:0007669"/>
    <property type="project" value="UniProtKB-ARBA"/>
</dbReference>
<evidence type="ECO:0000313" key="13">
    <source>
        <dbReference type="EMBL" id="KAF2190022.1"/>
    </source>
</evidence>
<dbReference type="PROSITE" id="PS50075">
    <property type="entry name" value="CARRIER"/>
    <property type="match status" value="1"/>
</dbReference>
<dbReference type="SUPFAM" id="SSF53901">
    <property type="entry name" value="Thiolase-like"/>
    <property type="match status" value="1"/>
</dbReference>
<dbReference type="InterPro" id="IPR014030">
    <property type="entry name" value="Ketoacyl_synth_N"/>
</dbReference>
<dbReference type="SUPFAM" id="SSF51735">
    <property type="entry name" value="NAD(P)-binding Rossmann-fold domains"/>
    <property type="match status" value="2"/>
</dbReference>
<dbReference type="Pfam" id="PF08659">
    <property type="entry name" value="KR"/>
    <property type="match status" value="1"/>
</dbReference>
<dbReference type="PROSITE" id="PS00606">
    <property type="entry name" value="KS3_1"/>
    <property type="match status" value="1"/>
</dbReference>
<dbReference type="Gene3D" id="3.40.47.10">
    <property type="match status" value="1"/>
</dbReference>
<dbReference type="InterPro" id="IPR050091">
    <property type="entry name" value="PKS_NRPS_Biosynth_Enz"/>
</dbReference>
<dbReference type="InterPro" id="IPR029063">
    <property type="entry name" value="SAM-dependent_MTases_sf"/>
</dbReference>
<dbReference type="InterPro" id="IPR013217">
    <property type="entry name" value="Methyltransf_12"/>
</dbReference>
<dbReference type="InterPro" id="IPR020807">
    <property type="entry name" value="PKS_DH"/>
</dbReference>
<dbReference type="CDD" id="cd02440">
    <property type="entry name" value="AdoMet_MTases"/>
    <property type="match status" value="1"/>
</dbReference>
<dbReference type="GO" id="GO:0016491">
    <property type="term" value="F:oxidoreductase activity"/>
    <property type="evidence" value="ECO:0007669"/>
    <property type="project" value="UniProtKB-KW"/>
</dbReference>
<evidence type="ECO:0000256" key="5">
    <source>
        <dbReference type="ARBA" id="ARBA00023002"/>
    </source>
</evidence>
<dbReference type="Gene3D" id="3.40.50.150">
    <property type="entry name" value="Vaccinia Virus protein VP39"/>
    <property type="match status" value="1"/>
</dbReference>
<feature type="region of interest" description="Disordered" evidence="9">
    <location>
        <begin position="1"/>
        <end position="79"/>
    </location>
</feature>
<dbReference type="GO" id="GO:0030639">
    <property type="term" value="P:polyketide biosynthetic process"/>
    <property type="evidence" value="ECO:0007669"/>
    <property type="project" value="UniProtKB-ARBA"/>
</dbReference>
<dbReference type="InterPro" id="IPR056501">
    <property type="entry name" value="NAD-bd_HRPKS_sdrA"/>
</dbReference>
<dbReference type="InterPro" id="IPR057326">
    <property type="entry name" value="KR_dom"/>
</dbReference>
<dbReference type="InterPro" id="IPR036291">
    <property type="entry name" value="NAD(P)-bd_dom_sf"/>
</dbReference>
<feature type="region of interest" description="N-terminal hotdog fold" evidence="8">
    <location>
        <begin position="1026"/>
        <end position="1159"/>
    </location>
</feature>
<dbReference type="Pfam" id="PF23297">
    <property type="entry name" value="ACP_SdgA_C"/>
    <property type="match status" value="1"/>
</dbReference>
<dbReference type="InterPro" id="IPR001227">
    <property type="entry name" value="Ac_transferase_dom_sf"/>
</dbReference>
<dbReference type="SMART" id="SM00823">
    <property type="entry name" value="PKS_PP"/>
    <property type="match status" value="1"/>
</dbReference>
<feature type="domain" description="PKS/mFAS DH" evidence="12">
    <location>
        <begin position="1026"/>
        <end position="1341"/>
    </location>
</feature>
<keyword evidence="6" id="KW-0511">Multifunctional enzyme</keyword>
<dbReference type="InterPro" id="IPR020843">
    <property type="entry name" value="ER"/>
</dbReference>
<dbReference type="Pfam" id="PF23114">
    <property type="entry name" value="NAD-bd_HRPKS_sdrA"/>
    <property type="match status" value="1"/>
</dbReference>
<keyword evidence="7" id="KW-0012">Acyltransferase</keyword>
<dbReference type="PANTHER" id="PTHR43775">
    <property type="entry name" value="FATTY ACID SYNTHASE"/>
    <property type="match status" value="1"/>
</dbReference>
<dbReference type="SMART" id="SM00829">
    <property type="entry name" value="PKS_ER"/>
    <property type="match status" value="1"/>
</dbReference>
<dbReference type="InterPro" id="IPR014031">
    <property type="entry name" value="Ketoacyl_synth_C"/>
</dbReference>
<dbReference type="GO" id="GO:0031177">
    <property type="term" value="F:phosphopantetheine binding"/>
    <property type="evidence" value="ECO:0007669"/>
    <property type="project" value="InterPro"/>
</dbReference>
<feature type="region of interest" description="C-terminal hotdog fold" evidence="8">
    <location>
        <begin position="1188"/>
        <end position="1341"/>
    </location>
</feature>
<keyword evidence="5" id="KW-0560">Oxidoreductase</keyword>
<dbReference type="Gene3D" id="3.90.180.10">
    <property type="entry name" value="Medium-chain alcohol dehydrogenases, catalytic domain"/>
    <property type="match status" value="1"/>
</dbReference>
<dbReference type="SUPFAM" id="SSF52151">
    <property type="entry name" value="FabD/lysophospholipase-like"/>
    <property type="match status" value="1"/>
</dbReference>
<evidence type="ECO:0000256" key="8">
    <source>
        <dbReference type="PROSITE-ProRule" id="PRU01363"/>
    </source>
</evidence>
<evidence type="ECO:0000256" key="6">
    <source>
        <dbReference type="ARBA" id="ARBA00023268"/>
    </source>
</evidence>
<dbReference type="GO" id="GO:0004315">
    <property type="term" value="F:3-oxoacyl-[acyl-carrier-protein] synthase activity"/>
    <property type="evidence" value="ECO:0007669"/>
    <property type="project" value="InterPro"/>
</dbReference>
<dbReference type="SUPFAM" id="SSF55048">
    <property type="entry name" value="Probable ACP-binding domain of malonyl-CoA ACP transacylase"/>
    <property type="match status" value="1"/>
</dbReference>
<dbReference type="InterPro" id="IPR009081">
    <property type="entry name" value="PP-bd_ACP"/>
</dbReference>
<feature type="active site" description="Proton donor; for dehydratase activity" evidence="8">
    <location>
        <position position="1251"/>
    </location>
</feature>
<sequence length="2636" mass="289373">MAPHATSPTRANSYIPQVSPRTNGVHAANGTNGSTDGASPVQEKEKSSPPEVPPKSPSLRSNSSASTNGSPRAEASHDPNAIAIVGMSFKFPGGTDTEESFWKMLVEGRCAATEFPEDRLSASNLYHPAPNRRGTIPFRGAHFIEGDISKFDAPFFSISDTEAASLDPMQRILLETTFRALENAGQPLERVTGSNTSVYTGCFTNDWQHLSLKDSEPSSNHTALGIEASINANRISWFFNLKGTSFNVDSACSSSLVSLDLACKGLVSGDADMSIAAGCNLIFFPDIMHALSNYGLLSPDNRCYSFDSRGNGYARGEGFCVLILKRLSDALASNDVIRAVIRSTGSNSDGYTPGISQPNGKAQAALIRSSYEKAGLPLDDTMFFEAHGTGTATGDPIEANAIGSVFRNSRSVEYPLYVGAVKSNIGHLEGASGIAGIIKTVLALERGIVPPNANFKSVNPRIDTEFLRVKFPQEPTIWPRKGLRRASVNSFGFGGTNAHAILDDALHYLRKRGLAGNHHTVEYPALESAFDIPRALTNGITNDATSEPKLLILSAAGSTSLKVQAQVYSTFFKSQEASVQLPSYINSLAYTLNTRRSPLAWKSFAVITSPSDLLNLESRLSSAQRSTSNPSLGLIFTGQGAQYPGSMIRTLEAYPTFARSLSNAEACLLDLGCAWRLRAELYASSETTHINKAEYAQPISTAVQVALVDLMKSLGVYPKVVLGHSSGEIAAAYCAGAISATSAWKIAYFRGLHSTVLARSDEENGAMLAVGLSAKDVQPHVDSVGNVVIACINSSKNVTISGKNDSINRLERILSDQGVFARKLKVDMAYHSPAMNAAAREYSKSLGKLKPGVRSPHRITMVSTVTGKWISEDQLCSPQYWVNNMVSPVKFSEALGGLDFGTGRKIWKKLDRSHRNHEKATFLMEVGFHGALRGYVRDILNDAGSTGNIGYASVLTRGQSPVKTLRESLGQLYCHGYALNLHTLNQLDEHPRLLADLPEYQFNHSKSYWEEGRISKRIRLHPQGKLDLLGKPSPDWNLLEAKWRNFIRVSEMEWVEDHRINGALIYPAAGMLVMAIEAANQMADANRLVEGFDLKDVTFLKTLNVPTDANGVETHLYLRQMPDSSSSAIPWSEFRVCSFENNDWQENCRGFIRVQYSKTLSSLNGEKESEQALDRCWSQNASFTPLNSSPFDSTQLYETLRACGFGFGPSFQRLQNGVLKPGSEAKAELSLYEWPASSYPQPHIIHPCTLDAMIHLSAAVSCEGGNISMPTSVPSSLRKLWISKAGLSHFEASSVTASTRITREDSRGNDVDISVLDSSSSRILAQFEDMRFIVVSEASQSAPDASSQKQICYHLEYQPDLGPMDIHQLEKYCSQARFQESEPIDFYQDLTAVLVAFLSRAIKQVPNYNTSNLPPHLQKYIEWAHMTLDKFRFGELPNGRPDWELLQHDDTFFEQTCRRVESFNEFGRVYVAVGRALNSILRGHTDALDFLFGNQLLPTLYREINDNRTCFPEFNRYLEAYGHKNPSMRILEIGAGTGATTHKILSTLSQNGKPRYASYHYTDISPSFFEQAREEFKKYPDMQYQVLDIGADPLAQDFEASSFDFIVAANVLHVCDDIHRTMRYVRSLLKPGGILMMYEITRPDVLRTSFITGLLPGWWLGAEPERSWGAALHSKAWDTILKENGFSGIDVELPDFHTPECREASLVITTAATEAAESSSKVVIVADRRSAFQEDVALRLQSQISGDHASDCRVLGLEDAFLVEAPQDFYFIFIQELQLPFSHDLSKTAYAMLQCILSSSKGVVWVNGSGGEAPSHPEFGIVNGLLRTIRNEHPGRPCAMLGLDLKHGFAERQLQSICKVFNVIQASEDASLEDMEYLEVDGCLTVPRVIQDKDLTEDIYQRSLSKQESVRAIKDCPPVILTIGSPGFLDTLHFAEDEEIQQPLEAEKVEIEVRAIGVNFKDCLIALGRVPAKAFGGECAGIVTRIGSAVEYDLKLGDRVVMGTDKTFKTFARGNASSVLKIEDDMSFAEAASIPAQFCTAWESVHNLARLRKGESILIHAGAGGTGQAAIQVAQYIGATVYATVGSEMKKQVLMKEYGIPGDHIFYSRDTSFAKGIMQATNGRGVDVILNSLAGDSLVASWECIAAYGRFIEIGKKDVLSNSNLPMYSFRKNASFIAFDGSIWQIERPESAREAMQDVFNLFAQKKFHVVRPLHILGVDEVEKAFRSLQDGKMAGKMVLEMNPDTKVRTILPTQPSFTVNGNATYLIAGGFGGLGRIVSRWLFDRGARHFILLSRSGPKNEEARKLVQDLRSGGAVVVAEPCDVTDRAGISAILDCAKNMPPVRGCIQGSIVLRDAYFEKMSYDDWRTGTDCKTIGSWNLHELLPRNLDFFIMLSSASGIVGLRGQSNYAAGNNYMDALARYRVARGERAVSIDLGALTEDGILAENPELLNRVLAYGALNGISREQFFAILDYYSNPSLPVLPPKTSQPIFGIGDSAGPGLDGIVLSRQAIFRHLNEEAEQDASKSQSGTEDQKDWKQVFAACKSYPDAAAIISQALIHKLQRTLSTLQGDIDMERPLASYGVDSLLSVELRGWIAREFMADVAVFEISGASSFATLSGTVASRSKIKHEEWTG</sequence>
<keyword evidence="3" id="KW-0808">Transferase</keyword>
<accession>A0A6A6EGQ8</accession>
<organism evidence="13 14">
    <name type="scientific">Zopfia rhizophila CBS 207.26</name>
    <dbReference type="NCBI Taxonomy" id="1314779"/>
    <lineage>
        <taxon>Eukaryota</taxon>
        <taxon>Fungi</taxon>
        <taxon>Dikarya</taxon>
        <taxon>Ascomycota</taxon>
        <taxon>Pezizomycotina</taxon>
        <taxon>Dothideomycetes</taxon>
        <taxon>Dothideomycetes incertae sedis</taxon>
        <taxon>Zopfiaceae</taxon>
        <taxon>Zopfia</taxon>
    </lineage>
</organism>
<dbReference type="InterPro" id="IPR011032">
    <property type="entry name" value="GroES-like_sf"/>
</dbReference>
<dbReference type="SMART" id="SM00825">
    <property type="entry name" value="PKS_KS"/>
    <property type="match status" value="1"/>
</dbReference>
<evidence type="ECO:0000256" key="4">
    <source>
        <dbReference type="ARBA" id="ARBA00022857"/>
    </source>
</evidence>
<dbReference type="InterPro" id="IPR006162">
    <property type="entry name" value="Ppantetheine_attach_site"/>
</dbReference>
<dbReference type="SUPFAM" id="SSF50129">
    <property type="entry name" value="GroES-like"/>
    <property type="match status" value="1"/>
</dbReference>
<keyword evidence="2" id="KW-0597">Phosphoprotein</keyword>
<dbReference type="Pfam" id="PF00698">
    <property type="entry name" value="Acyl_transf_1"/>
    <property type="match status" value="1"/>
</dbReference>
<protein>
    <submittedName>
        <fullName evidence="13">Reducing type I polyketide synthase</fullName>
    </submittedName>
</protein>
<dbReference type="InterPro" id="IPR013968">
    <property type="entry name" value="PKS_KR"/>
</dbReference>
<feature type="compositionally biased region" description="Polar residues" evidence="9">
    <location>
        <begin position="1"/>
        <end position="22"/>
    </location>
</feature>
<dbReference type="Gene3D" id="3.30.70.3290">
    <property type="match status" value="1"/>
</dbReference>
<dbReference type="InterPro" id="IPR016036">
    <property type="entry name" value="Malonyl_transacylase_ACP-bd"/>
</dbReference>
<dbReference type="GO" id="GO:0006633">
    <property type="term" value="P:fatty acid biosynthetic process"/>
    <property type="evidence" value="ECO:0007669"/>
    <property type="project" value="InterPro"/>
</dbReference>
<dbReference type="Pfam" id="PF00109">
    <property type="entry name" value="ketoacyl-synt"/>
    <property type="match status" value="1"/>
</dbReference>
<dbReference type="CDD" id="cd05195">
    <property type="entry name" value="enoyl_red"/>
    <property type="match status" value="1"/>
</dbReference>
<dbReference type="InterPro" id="IPR049551">
    <property type="entry name" value="PKS_DH_C"/>
</dbReference>
<gene>
    <name evidence="13" type="ORF">K469DRAFT_747298</name>
</gene>
<feature type="domain" description="Carrier" evidence="10">
    <location>
        <begin position="2550"/>
        <end position="2627"/>
    </location>
</feature>
<evidence type="ECO:0000256" key="1">
    <source>
        <dbReference type="ARBA" id="ARBA00022450"/>
    </source>
</evidence>
<dbReference type="SUPFAM" id="SSF53335">
    <property type="entry name" value="S-adenosyl-L-methionine-dependent methyltransferases"/>
    <property type="match status" value="1"/>
</dbReference>
<evidence type="ECO:0000256" key="9">
    <source>
        <dbReference type="SAM" id="MobiDB-lite"/>
    </source>
</evidence>
<feature type="compositionally biased region" description="Polar residues" evidence="9">
    <location>
        <begin position="59"/>
        <end position="70"/>
    </location>
</feature>
<dbReference type="Pfam" id="PF14765">
    <property type="entry name" value="PS-DH"/>
    <property type="match status" value="1"/>
</dbReference>
<dbReference type="GO" id="GO:0004312">
    <property type="term" value="F:fatty acid synthase activity"/>
    <property type="evidence" value="ECO:0007669"/>
    <property type="project" value="TreeGrafter"/>
</dbReference>
<reference evidence="13" key="1">
    <citation type="journal article" date="2020" name="Stud. Mycol.">
        <title>101 Dothideomycetes genomes: a test case for predicting lifestyles and emergence of pathogens.</title>
        <authorList>
            <person name="Haridas S."/>
            <person name="Albert R."/>
            <person name="Binder M."/>
            <person name="Bloem J."/>
            <person name="Labutti K."/>
            <person name="Salamov A."/>
            <person name="Andreopoulos B."/>
            <person name="Baker S."/>
            <person name="Barry K."/>
            <person name="Bills G."/>
            <person name="Bluhm B."/>
            <person name="Cannon C."/>
            <person name="Castanera R."/>
            <person name="Culley D."/>
            <person name="Daum C."/>
            <person name="Ezra D."/>
            <person name="Gonzalez J."/>
            <person name="Henrissat B."/>
            <person name="Kuo A."/>
            <person name="Liang C."/>
            <person name="Lipzen A."/>
            <person name="Lutzoni F."/>
            <person name="Magnuson J."/>
            <person name="Mondo S."/>
            <person name="Nolan M."/>
            <person name="Ohm R."/>
            <person name="Pangilinan J."/>
            <person name="Park H.-J."/>
            <person name="Ramirez L."/>
            <person name="Alfaro M."/>
            <person name="Sun H."/>
            <person name="Tritt A."/>
            <person name="Yoshinaga Y."/>
            <person name="Zwiers L.-H."/>
            <person name="Turgeon B."/>
            <person name="Goodwin S."/>
            <person name="Spatafora J."/>
            <person name="Crous P."/>
            <person name="Grigoriev I."/>
        </authorList>
    </citation>
    <scope>NUCLEOTIDE SEQUENCE</scope>
    <source>
        <strain evidence="13">CBS 207.26</strain>
    </source>
</reference>
<keyword evidence="14" id="KW-1185">Reference proteome</keyword>
<evidence type="ECO:0000256" key="7">
    <source>
        <dbReference type="ARBA" id="ARBA00023315"/>
    </source>
</evidence>
<evidence type="ECO:0000256" key="2">
    <source>
        <dbReference type="ARBA" id="ARBA00022553"/>
    </source>
</evidence>
<evidence type="ECO:0000259" key="10">
    <source>
        <dbReference type="PROSITE" id="PS50075"/>
    </source>
</evidence>
<dbReference type="InterPro" id="IPR049552">
    <property type="entry name" value="PKS_DH_N"/>
</dbReference>
<feature type="domain" description="Ketosynthase family 3 (KS3)" evidence="11">
    <location>
        <begin position="79"/>
        <end position="504"/>
    </location>
</feature>
<dbReference type="Gene3D" id="3.10.129.110">
    <property type="entry name" value="Polyketide synthase dehydratase"/>
    <property type="match status" value="1"/>
</dbReference>
<dbReference type="InterPro" id="IPR014043">
    <property type="entry name" value="Acyl_transferase_dom"/>
</dbReference>
<dbReference type="InterPro" id="IPR042104">
    <property type="entry name" value="PKS_dehydratase_sf"/>
</dbReference>
<dbReference type="PROSITE" id="PS52004">
    <property type="entry name" value="KS3_2"/>
    <property type="match status" value="1"/>
</dbReference>
<keyword evidence="1" id="KW-0596">Phosphopantetheine</keyword>
<dbReference type="PROSITE" id="PS52019">
    <property type="entry name" value="PKS_MFAS_DH"/>
    <property type="match status" value="1"/>
</dbReference>
<dbReference type="InterPro" id="IPR018201">
    <property type="entry name" value="Ketoacyl_synth_AS"/>
</dbReference>
<feature type="active site" description="Proton acceptor; for dehydratase activity" evidence="8">
    <location>
        <position position="1058"/>
    </location>
</feature>
<dbReference type="SMART" id="SM00827">
    <property type="entry name" value="PKS_AT"/>
    <property type="match status" value="1"/>
</dbReference>
<dbReference type="SUPFAM" id="SSF47336">
    <property type="entry name" value="ACP-like"/>
    <property type="match status" value="1"/>
</dbReference>
<dbReference type="PANTHER" id="PTHR43775:SF29">
    <property type="entry name" value="ASPERFURANONE POLYKETIDE SYNTHASE AFOG-RELATED"/>
    <property type="match status" value="1"/>
</dbReference>
<dbReference type="InterPro" id="IPR049900">
    <property type="entry name" value="PKS_mFAS_DH"/>
</dbReference>
<dbReference type="Gene3D" id="1.10.1200.10">
    <property type="entry name" value="ACP-like"/>
    <property type="match status" value="1"/>
</dbReference>
<dbReference type="FunFam" id="3.40.50.720:FF:000209">
    <property type="entry name" value="Polyketide synthase Pks12"/>
    <property type="match status" value="1"/>
</dbReference>
<dbReference type="Pfam" id="PF02801">
    <property type="entry name" value="Ketoacyl-synt_C"/>
    <property type="match status" value="1"/>
</dbReference>
<dbReference type="Pfam" id="PF13602">
    <property type="entry name" value="ADH_zinc_N_2"/>
    <property type="match status" value="1"/>
</dbReference>
<dbReference type="Pfam" id="PF21089">
    <property type="entry name" value="PKS_DH_N"/>
    <property type="match status" value="1"/>
</dbReference>
<dbReference type="Gene3D" id="3.40.366.10">
    <property type="entry name" value="Malonyl-Coenzyme A Acyl Carrier Protein, domain 2"/>
    <property type="match status" value="1"/>
</dbReference>
<dbReference type="EMBL" id="ML994619">
    <property type="protein sequence ID" value="KAF2190022.1"/>
    <property type="molecule type" value="Genomic_DNA"/>
</dbReference>
<dbReference type="Pfam" id="PF08242">
    <property type="entry name" value="Methyltransf_12"/>
    <property type="match status" value="1"/>
</dbReference>
<dbReference type="Pfam" id="PF08240">
    <property type="entry name" value="ADH_N"/>
    <property type="match status" value="1"/>
</dbReference>
<dbReference type="PROSITE" id="PS00012">
    <property type="entry name" value="PHOSPHOPANTETHEINE"/>
    <property type="match status" value="1"/>
</dbReference>
<dbReference type="InterPro" id="IPR016035">
    <property type="entry name" value="Acyl_Trfase/lysoPLipase"/>
</dbReference>
<dbReference type="OrthoDB" id="329835at2759"/>
<dbReference type="InterPro" id="IPR020806">
    <property type="entry name" value="PKS_PP-bd"/>
</dbReference>